<dbReference type="EMBL" id="BK015555">
    <property type="protein sequence ID" value="DAE12674.1"/>
    <property type="molecule type" value="Genomic_DNA"/>
</dbReference>
<evidence type="ECO:0000313" key="1">
    <source>
        <dbReference type="EMBL" id="DAE12674.1"/>
    </source>
</evidence>
<name>A0A8S5Q0I5_9CAUD</name>
<accession>A0A8S5Q0I5</accession>
<organism evidence="1">
    <name type="scientific">Siphoviridae sp. ctOCb13</name>
    <dbReference type="NCBI Taxonomy" id="2825477"/>
    <lineage>
        <taxon>Viruses</taxon>
        <taxon>Duplodnaviria</taxon>
        <taxon>Heunggongvirae</taxon>
        <taxon>Uroviricota</taxon>
        <taxon>Caudoviricetes</taxon>
    </lineage>
</organism>
<protein>
    <submittedName>
        <fullName evidence="1">Uncharacterized protein</fullName>
    </submittedName>
</protein>
<proteinExistence type="predicted"/>
<sequence length="30" mass="3675">MGLYHPHLLITKLLNNLSLPKIMEHYFYQF</sequence>
<reference evidence="1" key="1">
    <citation type="journal article" date="2021" name="Proc. Natl. Acad. Sci. U.S.A.">
        <title>A Catalog of Tens of Thousands of Viruses from Human Metagenomes Reveals Hidden Associations with Chronic Diseases.</title>
        <authorList>
            <person name="Tisza M.J."/>
            <person name="Buck C.B."/>
        </authorList>
    </citation>
    <scope>NUCLEOTIDE SEQUENCE</scope>
    <source>
        <strain evidence="1">CtOCb13</strain>
    </source>
</reference>